<keyword evidence="1" id="KW-0812">Transmembrane</keyword>
<sequence>MTKYCSNCGKGNDDNSTFCRNCGERLSGMHSINSDNKSVKKGNNKVLIGVIVLLLMVIAIVGTYAFFTINENSSDTSSSGSVGNISDSSVSSISDVSGGSTKSWHKVDSFNGVGDYEITFNNNGGNRIKIVSSAMPIKNYADNYMYTTVSKNGYNMGSSQLSWNSKSAVATKSDNIEFSGSGTYSISISAYELQYWNLEIYEYY</sequence>
<evidence type="ECO:0000313" key="4">
    <source>
        <dbReference type="Proteomes" id="UP000191661"/>
    </source>
</evidence>
<dbReference type="AlphaFoldDB" id="A0A1V6N4T1"/>
<name>A0A1V6N4T1_METAZ</name>
<reference evidence="3 4" key="1">
    <citation type="submission" date="2014-12" db="EMBL/GenBank/DDBJ databases">
        <title>Genome sequence of Methanobrevibacter arboriphilicus DH1, DSM1125.</title>
        <authorList>
            <person name="Poehlein A."/>
            <person name="Thauer R.K."/>
            <person name="Seedorf H."/>
            <person name="Daniel R."/>
        </authorList>
    </citation>
    <scope>NUCLEOTIDE SEQUENCE [LARGE SCALE GENOMIC DNA]</scope>
    <source>
        <strain evidence="3 4">DH1</strain>
    </source>
</reference>
<feature type="transmembrane region" description="Helical" evidence="1">
    <location>
        <begin position="46"/>
        <end position="67"/>
    </location>
</feature>
<keyword evidence="1" id="KW-1133">Transmembrane helix</keyword>
<gene>
    <name evidence="3" type="ORF">MBBAR_1c00650</name>
</gene>
<accession>A0A1V6N4T1</accession>
<organism evidence="3 4">
    <name type="scientific">Methanobrevibacter arboriphilus JCM 13429 = DSM 1125</name>
    <dbReference type="NCBI Taxonomy" id="1300164"/>
    <lineage>
        <taxon>Archaea</taxon>
        <taxon>Methanobacteriati</taxon>
        <taxon>Methanobacteriota</taxon>
        <taxon>Methanomada group</taxon>
        <taxon>Methanobacteria</taxon>
        <taxon>Methanobacteriales</taxon>
        <taxon>Methanobacteriaceae</taxon>
        <taxon>Methanobrevibacter</taxon>
    </lineage>
</organism>
<keyword evidence="4" id="KW-1185">Reference proteome</keyword>
<evidence type="ECO:0000256" key="1">
    <source>
        <dbReference type="SAM" id="Phobius"/>
    </source>
</evidence>
<comment type="caution">
    <text evidence="3">The sequence shown here is derived from an EMBL/GenBank/DDBJ whole genome shotgun (WGS) entry which is preliminary data.</text>
</comment>
<protein>
    <recommendedName>
        <fullName evidence="2">Zinc-ribbon domain-containing protein</fullName>
    </recommendedName>
</protein>
<evidence type="ECO:0000313" key="3">
    <source>
        <dbReference type="EMBL" id="OQD59669.1"/>
    </source>
</evidence>
<dbReference type="RefSeq" id="WP_158082485.1">
    <property type="nucleotide sequence ID" value="NZ_JXMW01000001.1"/>
</dbReference>
<dbReference type="Pfam" id="PF13240">
    <property type="entry name" value="Zn_Ribbon_1"/>
    <property type="match status" value="1"/>
</dbReference>
<dbReference type="InterPro" id="IPR026870">
    <property type="entry name" value="Zinc_ribbon_dom"/>
</dbReference>
<dbReference type="EMBL" id="JXMW01000001">
    <property type="protein sequence ID" value="OQD59669.1"/>
    <property type="molecule type" value="Genomic_DNA"/>
</dbReference>
<evidence type="ECO:0000259" key="2">
    <source>
        <dbReference type="Pfam" id="PF13240"/>
    </source>
</evidence>
<dbReference type="Proteomes" id="UP000191661">
    <property type="component" value="Unassembled WGS sequence"/>
</dbReference>
<proteinExistence type="predicted"/>
<keyword evidence="1" id="KW-0472">Membrane</keyword>
<dbReference type="OrthoDB" id="71372at2157"/>
<feature type="domain" description="Zinc-ribbon" evidence="2">
    <location>
        <begin position="4"/>
        <end position="25"/>
    </location>
</feature>